<feature type="binding site" evidence="6">
    <location>
        <position position="247"/>
    </location>
    <ligand>
        <name>AMP</name>
        <dbReference type="ChEBI" id="CHEBI:456215"/>
    </ligand>
</feature>
<sequence length="304" mass="32013">MVRRNYDGNALWACVAHAGVASRIEQRWRTGIRLPNAYTASFGTVRMARLQQTLSNVSEESGHDNGRVGIVAGSVAYPNQPALVGRAALRTGSDHVRAFVAEPIYEIVAGHSPNLLVDHYGDEAFSDGAVERTVEVSEWADAVVIGPGLVDAEPEAVREAVERIEVPTIIDALAIEPALEADLSNAILTPSGSEDDPIYEAYGSLEAFSEETGAVIALTGDVDEIVAEGERIENETGTSAMTVAGTGDTLAGIVASLLGQGMVRREAAELGAWILGKSGELATAEYGSGVVATDVIERIPDTVR</sequence>
<comment type="similarity">
    <text evidence="6">Belongs to the NnrD/CARKD family.</text>
</comment>
<dbReference type="CDD" id="cd01171">
    <property type="entry name" value="YXKO-related"/>
    <property type="match status" value="1"/>
</dbReference>
<comment type="catalytic activity">
    <reaction evidence="6">
        <text>(6S)-NADHX + ADP = AMP + phosphate + NADH + H(+)</text>
        <dbReference type="Rhea" id="RHEA:32223"/>
        <dbReference type="ChEBI" id="CHEBI:15378"/>
        <dbReference type="ChEBI" id="CHEBI:43474"/>
        <dbReference type="ChEBI" id="CHEBI:57945"/>
        <dbReference type="ChEBI" id="CHEBI:64074"/>
        <dbReference type="ChEBI" id="CHEBI:456215"/>
        <dbReference type="ChEBI" id="CHEBI:456216"/>
        <dbReference type="EC" id="4.2.1.136"/>
    </reaction>
</comment>
<comment type="function">
    <text evidence="6">Catalyzes the dehydration of the S-form of NAD(P)HX at the expense of ADP, which is converted to AMP. Together with NAD(P)HX epimerase, which catalyzes the epimerization of the S- and R-forms, the enzyme allows the repair of both epimers of NAD(P)HX, a damaged form of NAD(P)H that is a result of enzymatic or heat-dependent hydration.</text>
</comment>
<dbReference type="PROSITE" id="PS51383">
    <property type="entry name" value="YJEF_C_3"/>
    <property type="match status" value="1"/>
</dbReference>
<keyword evidence="3 6" id="KW-0521">NADP</keyword>
<evidence type="ECO:0000256" key="5">
    <source>
        <dbReference type="ARBA" id="ARBA00023239"/>
    </source>
</evidence>
<evidence type="ECO:0000256" key="2">
    <source>
        <dbReference type="ARBA" id="ARBA00022840"/>
    </source>
</evidence>
<evidence type="ECO:0000313" key="9">
    <source>
        <dbReference type="Proteomes" id="UP000011632"/>
    </source>
</evidence>
<keyword evidence="8" id="KW-0808">Transferase</keyword>
<evidence type="ECO:0000256" key="4">
    <source>
        <dbReference type="ARBA" id="ARBA00023027"/>
    </source>
</evidence>
<evidence type="ECO:0000259" key="7">
    <source>
        <dbReference type="PROSITE" id="PS51383"/>
    </source>
</evidence>
<comment type="caution">
    <text evidence="8">The sequence shown here is derived from an EMBL/GenBank/DDBJ whole genome shotgun (WGS) entry which is preliminary data.</text>
</comment>
<dbReference type="PROSITE" id="PS01050">
    <property type="entry name" value="YJEF_C_2"/>
    <property type="match status" value="1"/>
</dbReference>
<dbReference type="Pfam" id="PF01256">
    <property type="entry name" value="Carb_kinase"/>
    <property type="match status" value="1"/>
</dbReference>
<evidence type="ECO:0000256" key="1">
    <source>
        <dbReference type="ARBA" id="ARBA00022741"/>
    </source>
</evidence>
<dbReference type="GO" id="GO:0005524">
    <property type="term" value="F:ATP binding"/>
    <property type="evidence" value="ECO:0007669"/>
    <property type="project" value="UniProtKB-KW"/>
</dbReference>
<gene>
    <name evidence="6" type="primary">nnrD</name>
    <name evidence="8" type="ORF">C489_10509</name>
</gene>
<evidence type="ECO:0000256" key="3">
    <source>
        <dbReference type="ARBA" id="ARBA00022857"/>
    </source>
</evidence>
<dbReference type="SUPFAM" id="SSF53613">
    <property type="entry name" value="Ribokinase-like"/>
    <property type="match status" value="1"/>
</dbReference>
<comment type="catalytic activity">
    <reaction evidence="6">
        <text>(6S)-NADPHX + ADP = AMP + phosphate + NADPH + H(+)</text>
        <dbReference type="Rhea" id="RHEA:32235"/>
        <dbReference type="ChEBI" id="CHEBI:15378"/>
        <dbReference type="ChEBI" id="CHEBI:43474"/>
        <dbReference type="ChEBI" id="CHEBI:57783"/>
        <dbReference type="ChEBI" id="CHEBI:64076"/>
        <dbReference type="ChEBI" id="CHEBI:456215"/>
        <dbReference type="ChEBI" id="CHEBI:456216"/>
        <dbReference type="EC" id="4.2.1.136"/>
    </reaction>
</comment>
<dbReference type="PANTHER" id="PTHR12592:SF0">
    <property type="entry name" value="ATP-DEPENDENT (S)-NAD(P)H-HYDRATE DEHYDRATASE"/>
    <property type="match status" value="1"/>
</dbReference>
<keyword evidence="2 6" id="KW-0067">ATP-binding</keyword>
<comment type="subunit">
    <text evidence="6">Homotetramer.</text>
</comment>
<name>L9Y1H4_9EURY</name>
<keyword evidence="8" id="KW-0418">Kinase</keyword>
<dbReference type="Gene3D" id="3.40.1190.20">
    <property type="match status" value="1"/>
</dbReference>
<accession>L9Y1H4</accession>
<dbReference type="InterPro" id="IPR000631">
    <property type="entry name" value="CARKD"/>
</dbReference>
<feature type="domain" description="YjeF C-terminal" evidence="7">
    <location>
        <begin position="46"/>
        <end position="304"/>
    </location>
</feature>
<dbReference type="InterPro" id="IPR017953">
    <property type="entry name" value="Carbohydrate_kinase_pred_CS"/>
</dbReference>
<keyword evidence="4 6" id="KW-0520">NAD</keyword>
<dbReference type="GO" id="GO:0052855">
    <property type="term" value="F:ADP-dependent NAD(P)H-hydrate dehydratase activity"/>
    <property type="evidence" value="ECO:0007669"/>
    <property type="project" value="UniProtKB-UniRule"/>
</dbReference>
<comment type="cofactor">
    <cofactor evidence="6">
        <name>Mg(2+)</name>
        <dbReference type="ChEBI" id="CHEBI:18420"/>
    </cofactor>
</comment>
<dbReference type="GO" id="GO:0110051">
    <property type="term" value="P:metabolite repair"/>
    <property type="evidence" value="ECO:0007669"/>
    <property type="project" value="TreeGrafter"/>
</dbReference>
<feature type="binding site" evidence="6">
    <location>
        <position position="248"/>
    </location>
    <ligand>
        <name>(6S)-NADPHX</name>
        <dbReference type="ChEBI" id="CHEBI:64076"/>
    </ligand>
</feature>
<dbReference type="EC" id="4.2.1.136" evidence="6"/>
<dbReference type="GO" id="GO:0046496">
    <property type="term" value="P:nicotinamide nucleotide metabolic process"/>
    <property type="evidence" value="ECO:0007669"/>
    <property type="project" value="UniProtKB-UniRule"/>
</dbReference>
<evidence type="ECO:0000256" key="6">
    <source>
        <dbReference type="HAMAP-Rule" id="MF_01965"/>
    </source>
</evidence>
<reference evidence="8 9" key="1">
    <citation type="journal article" date="2014" name="PLoS Genet.">
        <title>Phylogenetically driven sequencing of extremely halophilic archaea reveals strategies for static and dynamic osmo-response.</title>
        <authorList>
            <person name="Becker E.A."/>
            <person name="Seitzer P.M."/>
            <person name="Tritt A."/>
            <person name="Larsen D."/>
            <person name="Krusor M."/>
            <person name="Yao A.I."/>
            <person name="Wu D."/>
            <person name="Madern D."/>
            <person name="Eisen J.A."/>
            <person name="Darling A.E."/>
            <person name="Facciotti M.T."/>
        </authorList>
    </citation>
    <scope>NUCLEOTIDE SEQUENCE [LARGE SCALE GENOMIC DNA]</scope>
    <source>
        <strain evidence="8 9">JCM 10478</strain>
    </source>
</reference>
<dbReference type="AlphaFoldDB" id="L9Y1H4"/>
<organism evidence="8 9">
    <name type="scientific">Natrinema versiforme JCM 10478</name>
    <dbReference type="NCBI Taxonomy" id="1227496"/>
    <lineage>
        <taxon>Archaea</taxon>
        <taxon>Methanobacteriati</taxon>
        <taxon>Methanobacteriota</taxon>
        <taxon>Stenosarchaea group</taxon>
        <taxon>Halobacteria</taxon>
        <taxon>Halobacteriales</taxon>
        <taxon>Natrialbaceae</taxon>
        <taxon>Natrinema</taxon>
    </lineage>
</organism>
<dbReference type="NCBIfam" id="TIGR00196">
    <property type="entry name" value="yjeF_cterm"/>
    <property type="match status" value="1"/>
</dbReference>
<comment type="caution">
    <text evidence="6">Lacks conserved residue(s) required for the propagation of feature annotation.</text>
</comment>
<dbReference type="EMBL" id="AOID01000029">
    <property type="protein sequence ID" value="ELY67516.1"/>
    <property type="molecule type" value="Genomic_DNA"/>
</dbReference>
<dbReference type="GO" id="GO:0016301">
    <property type="term" value="F:kinase activity"/>
    <property type="evidence" value="ECO:0007669"/>
    <property type="project" value="UniProtKB-KW"/>
</dbReference>
<dbReference type="STRING" id="1227496.C489_10509"/>
<keyword evidence="9" id="KW-1185">Reference proteome</keyword>
<dbReference type="Proteomes" id="UP000011632">
    <property type="component" value="Unassembled WGS sequence"/>
</dbReference>
<keyword evidence="5 6" id="KW-0456">Lyase</keyword>
<feature type="binding site" evidence="6">
    <location>
        <position position="148"/>
    </location>
    <ligand>
        <name>(6S)-NADPHX</name>
        <dbReference type="ChEBI" id="CHEBI:64076"/>
    </ligand>
</feature>
<dbReference type="InterPro" id="IPR029056">
    <property type="entry name" value="Ribokinase-like"/>
</dbReference>
<evidence type="ECO:0000313" key="8">
    <source>
        <dbReference type="EMBL" id="ELY67516.1"/>
    </source>
</evidence>
<dbReference type="PANTHER" id="PTHR12592">
    <property type="entry name" value="ATP-DEPENDENT (S)-NAD(P)H-HYDRATE DEHYDRATASE FAMILY MEMBER"/>
    <property type="match status" value="1"/>
</dbReference>
<proteinExistence type="inferred from homology"/>
<dbReference type="HAMAP" id="MF_01965">
    <property type="entry name" value="NADHX_dehydratase"/>
    <property type="match status" value="1"/>
</dbReference>
<dbReference type="PATRIC" id="fig|1227496.3.peg.2121"/>
<keyword evidence="1 6" id="KW-0547">Nucleotide-binding</keyword>
<protein>
    <recommendedName>
        <fullName evidence="6">ADP-dependent (S)-NAD(P)H-hydrate dehydratase</fullName>
        <ecNumber evidence="6">4.2.1.136</ecNumber>
    </recommendedName>
    <alternativeName>
        <fullName evidence="6">ADP-dependent NAD(P)HX dehydratase</fullName>
    </alternativeName>
</protein>